<sequence length="295" mass="32269">MTALQTKITTYPPLPTADITALERLILTKVLDSAVTEDGLKLYTDTGPMNPVAVTRRELSQAVNRSDASIGSLLRDFLERDVLRISAEIGLDPETVIFIDLGEFPWQFIVQDILTRLSTACEFVVIQWISDRSQRPDSFGASVSLITENGIFHTTSHDLLADFRRRDRVLAGETSNAHNANPTPLAEIDDDSVIVPRKIVIIHPQMGVYLGHCLGLGFWTLLDPAGQSEAVVFDSVADARAHIASWENENRPDDYGFHEVAATGRYATIPMLIEAGLSHLLGTMAGTSPDLTGSS</sequence>
<name>A0A371X6A3_9HYPH</name>
<dbReference type="RefSeq" id="WP_116625399.1">
    <property type="nucleotide sequence ID" value="NZ_QURN01000017.1"/>
</dbReference>
<gene>
    <name evidence="1" type="ORF">DY251_18485</name>
</gene>
<organism evidence="1 2">
    <name type="scientific">Mesorhizobium denitrificans</name>
    <dbReference type="NCBI Taxonomy" id="2294114"/>
    <lineage>
        <taxon>Bacteria</taxon>
        <taxon>Pseudomonadati</taxon>
        <taxon>Pseudomonadota</taxon>
        <taxon>Alphaproteobacteria</taxon>
        <taxon>Hyphomicrobiales</taxon>
        <taxon>Phyllobacteriaceae</taxon>
        <taxon>Mesorhizobium</taxon>
    </lineage>
</organism>
<protein>
    <submittedName>
        <fullName evidence="1">Uncharacterized protein</fullName>
    </submittedName>
</protein>
<accession>A0A371X6A3</accession>
<evidence type="ECO:0000313" key="1">
    <source>
        <dbReference type="EMBL" id="RFC64755.1"/>
    </source>
</evidence>
<reference evidence="2" key="1">
    <citation type="submission" date="2018-08" db="EMBL/GenBank/DDBJ databases">
        <authorList>
            <person name="Im W.T."/>
        </authorList>
    </citation>
    <scope>NUCLEOTIDE SEQUENCE [LARGE SCALE GENOMIC DNA]</scope>
    <source>
        <strain evidence="2">LA-28</strain>
    </source>
</reference>
<dbReference type="Proteomes" id="UP000262379">
    <property type="component" value="Unassembled WGS sequence"/>
</dbReference>
<evidence type="ECO:0000313" key="2">
    <source>
        <dbReference type="Proteomes" id="UP000262379"/>
    </source>
</evidence>
<proteinExistence type="predicted"/>
<keyword evidence="2" id="KW-1185">Reference proteome</keyword>
<dbReference type="EMBL" id="QURN01000017">
    <property type="protein sequence ID" value="RFC64755.1"/>
    <property type="molecule type" value="Genomic_DNA"/>
</dbReference>
<comment type="caution">
    <text evidence="1">The sequence shown here is derived from an EMBL/GenBank/DDBJ whole genome shotgun (WGS) entry which is preliminary data.</text>
</comment>
<dbReference type="AlphaFoldDB" id="A0A371X6A3"/>